<evidence type="ECO:0000256" key="3">
    <source>
        <dbReference type="ARBA" id="ARBA00022723"/>
    </source>
</evidence>
<dbReference type="SUPFAM" id="SSF53623">
    <property type="entry name" value="MurD-like peptide ligases, catalytic domain"/>
    <property type="match status" value="1"/>
</dbReference>
<evidence type="ECO:0000313" key="8">
    <source>
        <dbReference type="EMBL" id="TGN10530.1"/>
    </source>
</evidence>
<evidence type="ECO:0000256" key="2">
    <source>
        <dbReference type="ARBA" id="ARBA00022598"/>
    </source>
</evidence>
<dbReference type="InterPro" id="IPR013221">
    <property type="entry name" value="Mur_ligase_cen"/>
</dbReference>
<dbReference type="PANTHER" id="PTHR11136:SF0">
    <property type="entry name" value="DIHYDROFOLATE SYNTHETASE-RELATED"/>
    <property type="match status" value="1"/>
</dbReference>
<evidence type="ECO:0000256" key="5">
    <source>
        <dbReference type="ARBA" id="ARBA00022840"/>
    </source>
</evidence>
<feature type="domain" description="Mur ligase central" evidence="7">
    <location>
        <begin position="73"/>
        <end position="262"/>
    </location>
</feature>
<sequence length="427" mass="49290">MDWENRINSPERIEKKKMKSFLSFLSQLENPEKTRNFNIFKNYNLDEFTSILETIRNRNTPTGLDYKPFRISVVGTNGKGSTSHFLSEILKLANPTNKIGLYTSPHLISPLERISFQSEAIREEETNQLFESLDSMTGLLSKLSYFECLTLFAFLYFEKQNCNFEIWEAGLGGRLDATKLANPDAIVLTKIGLDHCEILGNDLETIAKEKIGIKGERSKTLFSFRQSPELETFIRNESERLGLKVYFQTEEFPNDYLKSNFHFAKFVLETLNQIEKDKVRWENKNFLLPKGRMETLHTSPTIVFDPAHNPDAIRKTLECFLDSLPPNTPFDFLVGSLPDKDAEGIWKVIQKFQVDSVYLWEGTGFQNWEFLKGKNTDSSLKKENHFQITGETNLIDLLSEREKPLLVSGSFRLYGFLQAAIHKRFAL</sequence>
<reference evidence="8" key="1">
    <citation type="journal article" date="2019" name="PLoS Negl. Trop. Dis.">
        <title>Revisiting the worldwide diversity of Leptospira species in the environment.</title>
        <authorList>
            <person name="Vincent A.T."/>
            <person name="Schiettekatte O."/>
            <person name="Bourhy P."/>
            <person name="Veyrier F.J."/>
            <person name="Picardeau M."/>
        </authorList>
    </citation>
    <scope>NUCLEOTIDE SEQUENCE [LARGE SCALE GENOMIC DNA]</scope>
    <source>
        <strain evidence="8">201400974</strain>
    </source>
</reference>
<dbReference type="GO" id="GO:0046872">
    <property type="term" value="F:metal ion binding"/>
    <property type="evidence" value="ECO:0007669"/>
    <property type="project" value="UniProtKB-KW"/>
</dbReference>
<comment type="caution">
    <text evidence="8">The sequence shown here is derived from an EMBL/GenBank/DDBJ whole genome shotgun (WGS) entry which is preliminary data.</text>
</comment>
<comment type="similarity">
    <text evidence="1">Belongs to the folylpolyglutamate synthase family.</text>
</comment>
<keyword evidence="6" id="KW-0460">Magnesium</keyword>
<organism evidence="8 9">
    <name type="scientific">Leptospira ilyithenensis</name>
    <dbReference type="NCBI Taxonomy" id="2484901"/>
    <lineage>
        <taxon>Bacteria</taxon>
        <taxon>Pseudomonadati</taxon>
        <taxon>Spirochaetota</taxon>
        <taxon>Spirochaetia</taxon>
        <taxon>Leptospirales</taxon>
        <taxon>Leptospiraceae</taxon>
        <taxon>Leptospira</taxon>
    </lineage>
</organism>
<dbReference type="GO" id="GO:0008841">
    <property type="term" value="F:dihydrofolate synthase activity"/>
    <property type="evidence" value="ECO:0007669"/>
    <property type="project" value="TreeGrafter"/>
</dbReference>
<gene>
    <name evidence="8" type="ORF">EHS11_09590</name>
</gene>
<dbReference type="InterPro" id="IPR036615">
    <property type="entry name" value="Mur_ligase_C_dom_sf"/>
</dbReference>
<proteinExistence type="inferred from homology"/>
<evidence type="ECO:0000256" key="1">
    <source>
        <dbReference type="ARBA" id="ARBA00008276"/>
    </source>
</evidence>
<evidence type="ECO:0000256" key="4">
    <source>
        <dbReference type="ARBA" id="ARBA00022741"/>
    </source>
</evidence>
<dbReference type="OrthoDB" id="9809356at2"/>
<protein>
    <submittedName>
        <fullName evidence="8">Bifunctional folylpolyglutamate synthase/dihydrofolate synthase</fullName>
    </submittedName>
</protein>
<dbReference type="EMBL" id="RQHV01000043">
    <property type="protein sequence ID" value="TGN10530.1"/>
    <property type="molecule type" value="Genomic_DNA"/>
</dbReference>
<accession>A0A4R9LRC0</accession>
<dbReference type="Gene3D" id="3.90.190.20">
    <property type="entry name" value="Mur ligase, C-terminal domain"/>
    <property type="match status" value="1"/>
</dbReference>
<evidence type="ECO:0000313" key="9">
    <source>
        <dbReference type="Proteomes" id="UP000298264"/>
    </source>
</evidence>
<keyword evidence="4" id="KW-0547">Nucleotide-binding</keyword>
<dbReference type="PANTHER" id="PTHR11136">
    <property type="entry name" value="FOLYLPOLYGLUTAMATE SYNTHASE-RELATED"/>
    <property type="match status" value="1"/>
</dbReference>
<dbReference type="GO" id="GO:0005524">
    <property type="term" value="F:ATP binding"/>
    <property type="evidence" value="ECO:0007669"/>
    <property type="project" value="UniProtKB-KW"/>
</dbReference>
<dbReference type="GO" id="GO:0004326">
    <property type="term" value="F:tetrahydrofolylpolyglutamate synthase activity"/>
    <property type="evidence" value="ECO:0007669"/>
    <property type="project" value="InterPro"/>
</dbReference>
<dbReference type="Gene3D" id="3.40.1190.10">
    <property type="entry name" value="Mur-like, catalytic domain"/>
    <property type="match status" value="1"/>
</dbReference>
<keyword evidence="5" id="KW-0067">ATP-binding</keyword>
<keyword evidence="3" id="KW-0479">Metal-binding</keyword>
<dbReference type="SUPFAM" id="SSF53244">
    <property type="entry name" value="MurD-like peptide ligases, peptide-binding domain"/>
    <property type="match status" value="1"/>
</dbReference>
<keyword evidence="9" id="KW-1185">Reference proteome</keyword>
<dbReference type="InterPro" id="IPR036565">
    <property type="entry name" value="Mur-like_cat_sf"/>
</dbReference>
<evidence type="ECO:0000259" key="7">
    <source>
        <dbReference type="Pfam" id="PF08245"/>
    </source>
</evidence>
<dbReference type="GO" id="GO:0005737">
    <property type="term" value="C:cytoplasm"/>
    <property type="evidence" value="ECO:0007669"/>
    <property type="project" value="TreeGrafter"/>
</dbReference>
<dbReference type="Proteomes" id="UP000298264">
    <property type="component" value="Unassembled WGS sequence"/>
</dbReference>
<name>A0A4R9LRC0_9LEPT</name>
<keyword evidence="2" id="KW-0436">Ligase</keyword>
<dbReference type="Pfam" id="PF08245">
    <property type="entry name" value="Mur_ligase_M"/>
    <property type="match status" value="1"/>
</dbReference>
<dbReference type="AlphaFoldDB" id="A0A4R9LRC0"/>
<dbReference type="InterPro" id="IPR001645">
    <property type="entry name" value="Folylpolyglutamate_synth"/>
</dbReference>
<evidence type="ECO:0000256" key="6">
    <source>
        <dbReference type="ARBA" id="ARBA00022842"/>
    </source>
</evidence>
<dbReference type="NCBIfam" id="TIGR01499">
    <property type="entry name" value="folC"/>
    <property type="match status" value="1"/>
</dbReference>